<dbReference type="GO" id="GO:0004386">
    <property type="term" value="F:helicase activity"/>
    <property type="evidence" value="ECO:0007669"/>
    <property type="project" value="UniProtKB-KW"/>
</dbReference>
<dbReference type="InterPro" id="IPR011545">
    <property type="entry name" value="DEAD/DEAH_box_helicase_dom"/>
</dbReference>
<evidence type="ECO:0000259" key="4">
    <source>
        <dbReference type="PROSITE" id="PS51194"/>
    </source>
</evidence>
<keyword evidence="5" id="KW-0378">Hydrolase</keyword>
<sequence length="723" mass="78276">MRCFDPMTLFESFHPSLQEVLLSGMGWDGLRPVQEETCRAVAGGADVVVLAPTAGGKTEAAFIPVIDALLKAGSSGLGAIYLSPLKALINDQEDRIRLMCGRAGLTVASQHGDVASRDRWKFAAGGELPNLLLTTPESLEVLLGDPVSRGAFSSVRFVVIDEIHAFMETDRGVHLRCLLDRLEMISGKGVVQRIGLSATVGNPEDLLAWLSGSGRKKQLVQIPSPATPKQFSFVVEEDFSAQVRAIANAVQGKKALVFVDSRSFAERLMVPLGDLVSGVYLHHSSVSAEDRATAEAAFDQSGGTCVICTSTMELGIDIGDLDLVIQYGPPRSVAAFLQRLGRTGRRGRAAAMTFILQNPCDLLISAATIESAMRHEIEPLTAPAHAYHVMIQQLFLLLKGRTGGVSQKTITVSLRSLTPFSTVSPATVAKMLLYLEEREYVVRDGDLYSVGPRAERELGKSNWIALISVIHDAGGYLAVLPDGTVVGTLDPRFVGSDPGKMFSFAGKNWRLLFRDDAHKRALVEPASASGSGVKRPFWSGTGMRGADASPTVCGAVCQLLARGKTLLPLPPEQQEILDGLIRILPEDFVPGTVHVRSEPEVTGWSVVAATFLGARANMVLARLLKERLADGKYSMRYDQFAIRIFGWESPDAAERVGDLLRELSRTDSQVLAGELPELPDTTWKFGAMLPREMLSLMAADEYYCLGQVLAGIATVRVRESIYR</sequence>
<accession>A0ABT4IHJ3</accession>
<dbReference type="Proteomes" id="UP001141422">
    <property type="component" value="Unassembled WGS sequence"/>
</dbReference>
<dbReference type="PROSITE" id="PS51192">
    <property type="entry name" value="HELICASE_ATP_BIND_1"/>
    <property type="match status" value="1"/>
</dbReference>
<dbReference type="Pfam" id="PF00270">
    <property type="entry name" value="DEAD"/>
    <property type="match status" value="1"/>
</dbReference>
<dbReference type="InterPro" id="IPR027417">
    <property type="entry name" value="P-loop_NTPase"/>
</dbReference>
<dbReference type="InterPro" id="IPR014001">
    <property type="entry name" value="Helicase_ATP-bd"/>
</dbReference>
<keyword evidence="2" id="KW-0067">ATP-binding</keyword>
<protein>
    <submittedName>
        <fullName evidence="5">DEAD/DEAH box helicase</fullName>
    </submittedName>
</protein>
<dbReference type="EMBL" id="JAPTGB010000018">
    <property type="protein sequence ID" value="MCZ0861212.1"/>
    <property type="molecule type" value="Genomic_DNA"/>
</dbReference>
<proteinExistence type="predicted"/>
<evidence type="ECO:0000259" key="3">
    <source>
        <dbReference type="PROSITE" id="PS51192"/>
    </source>
</evidence>
<dbReference type="PROSITE" id="PS51194">
    <property type="entry name" value="HELICASE_CTER"/>
    <property type="match status" value="1"/>
</dbReference>
<keyword evidence="6" id="KW-1185">Reference proteome</keyword>
<keyword evidence="1" id="KW-0547">Nucleotide-binding</keyword>
<dbReference type="RefSeq" id="WP_268925403.1">
    <property type="nucleotide sequence ID" value="NZ_JAPTGB010000018.1"/>
</dbReference>
<organism evidence="5 6">
    <name type="scientific">Methanocorpusculum petauri</name>
    <dbReference type="NCBI Taxonomy" id="3002863"/>
    <lineage>
        <taxon>Archaea</taxon>
        <taxon>Methanobacteriati</taxon>
        <taxon>Methanobacteriota</taxon>
        <taxon>Stenosarchaea group</taxon>
        <taxon>Methanomicrobia</taxon>
        <taxon>Methanomicrobiales</taxon>
        <taxon>Methanocorpusculaceae</taxon>
        <taxon>Methanocorpusculum</taxon>
    </lineage>
</organism>
<feature type="domain" description="Helicase C-terminal" evidence="4">
    <location>
        <begin position="242"/>
        <end position="395"/>
    </location>
</feature>
<dbReference type="SUPFAM" id="SSF52540">
    <property type="entry name" value="P-loop containing nucleoside triphosphate hydrolases"/>
    <property type="match status" value="1"/>
</dbReference>
<evidence type="ECO:0000313" key="6">
    <source>
        <dbReference type="Proteomes" id="UP001141422"/>
    </source>
</evidence>
<comment type="caution">
    <text evidence="5">The sequence shown here is derived from an EMBL/GenBank/DDBJ whole genome shotgun (WGS) entry which is preliminary data.</text>
</comment>
<dbReference type="InterPro" id="IPR052511">
    <property type="entry name" value="ATP-dep_Helicase"/>
</dbReference>
<dbReference type="Gene3D" id="3.40.50.300">
    <property type="entry name" value="P-loop containing nucleotide triphosphate hydrolases"/>
    <property type="match status" value="2"/>
</dbReference>
<feature type="domain" description="Helicase ATP-binding" evidence="3">
    <location>
        <begin position="38"/>
        <end position="218"/>
    </location>
</feature>
<dbReference type="Pfam" id="PF00271">
    <property type="entry name" value="Helicase_C"/>
    <property type="match status" value="1"/>
</dbReference>
<dbReference type="InterPro" id="IPR001650">
    <property type="entry name" value="Helicase_C-like"/>
</dbReference>
<dbReference type="PANTHER" id="PTHR47962">
    <property type="entry name" value="ATP-DEPENDENT HELICASE LHR-RELATED-RELATED"/>
    <property type="match status" value="1"/>
</dbReference>
<dbReference type="SMART" id="SM00490">
    <property type="entry name" value="HELICc"/>
    <property type="match status" value="1"/>
</dbReference>
<dbReference type="SMART" id="SM00487">
    <property type="entry name" value="DEXDc"/>
    <property type="match status" value="1"/>
</dbReference>
<reference evidence="5" key="1">
    <citation type="submission" date="2022-12" db="EMBL/GenBank/DDBJ databases">
        <title>Isolation and characterisation of novel Methanocorpusculum spp. from native Australian herbivores indicates the genus is ancestrally host-associated.</title>
        <authorList>
            <person name="Volmer J.G."/>
            <person name="Soo R.M."/>
            <person name="Evans P.N."/>
            <person name="Hoedt E.C."/>
            <person name="Astorga Alsina A.L."/>
            <person name="Woodcroft B.J."/>
            <person name="Tyson G.W."/>
            <person name="Hugenholtz P."/>
            <person name="Morrison M."/>
        </authorList>
    </citation>
    <scope>NUCLEOTIDE SEQUENCE</scope>
    <source>
        <strain evidence="5">MG</strain>
    </source>
</reference>
<gene>
    <name evidence="5" type="ORF">O0S10_08260</name>
</gene>
<dbReference type="PANTHER" id="PTHR47962:SF5">
    <property type="entry name" value="ATP-DEPENDENT HELICASE LHR-RELATED"/>
    <property type="match status" value="1"/>
</dbReference>
<evidence type="ECO:0000313" key="5">
    <source>
        <dbReference type="EMBL" id="MCZ0861212.1"/>
    </source>
</evidence>
<dbReference type="InterPro" id="IPR045628">
    <property type="entry name" value="Lhr_WH_dom"/>
</dbReference>
<name>A0ABT4IHJ3_9EURY</name>
<evidence type="ECO:0000256" key="2">
    <source>
        <dbReference type="ARBA" id="ARBA00022840"/>
    </source>
</evidence>
<evidence type="ECO:0000256" key="1">
    <source>
        <dbReference type="ARBA" id="ARBA00022741"/>
    </source>
</evidence>
<dbReference type="Pfam" id="PF19306">
    <property type="entry name" value="WHD_Lhr"/>
    <property type="match status" value="1"/>
</dbReference>
<keyword evidence="5" id="KW-0347">Helicase</keyword>